<feature type="region of interest" description="Disordered" evidence="3">
    <location>
        <begin position="1"/>
        <end position="22"/>
    </location>
</feature>
<dbReference type="PANTHER" id="PTHR46910:SF38">
    <property type="entry name" value="ZN(2)-C6 FUNGAL-TYPE DOMAIN-CONTAINING PROTEIN"/>
    <property type="match status" value="1"/>
</dbReference>
<feature type="compositionally biased region" description="Basic and acidic residues" evidence="3">
    <location>
        <begin position="170"/>
        <end position="180"/>
    </location>
</feature>
<dbReference type="Pfam" id="PF00172">
    <property type="entry name" value="Zn_clus"/>
    <property type="match status" value="1"/>
</dbReference>
<proteinExistence type="predicted"/>
<dbReference type="PANTHER" id="PTHR46910">
    <property type="entry name" value="TRANSCRIPTION FACTOR PDR1"/>
    <property type="match status" value="1"/>
</dbReference>
<evidence type="ECO:0000313" key="6">
    <source>
        <dbReference type="Proteomes" id="UP000812966"/>
    </source>
</evidence>
<dbReference type="SMART" id="SM00066">
    <property type="entry name" value="GAL4"/>
    <property type="match status" value="1"/>
</dbReference>
<dbReference type="EMBL" id="JABELV010000057">
    <property type="protein sequence ID" value="KAG7548904.1"/>
    <property type="molecule type" value="Genomic_DNA"/>
</dbReference>
<accession>A0A8K0JL49</accession>
<dbReference type="CDD" id="cd00067">
    <property type="entry name" value="GAL4"/>
    <property type="match status" value="1"/>
</dbReference>
<dbReference type="CDD" id="cd12148">
    <property type="entry name" value="fungal_TF_MHR"/>
    <property type="match status" value="1"/>
</dbReference>
<comment type="caution">
    <text evidence="5">The sequence shown here is derived from an EMBL/GenBank/DDBJ whole genome shotgun (WGS) entry which is preliminary data.</text>
</comment>
<feature type="domain" description="Zn(2)-C6 fungal-type" evidence="4">
    <location>
        <begin position="28"/>
        <end position="62"/>
    </location>
</feature>
<keyword evidence="2" id="KW-0539">Nucleus</keyword>
<feature type="compositionally biased region" description="Basic and acidic residues" evidence="3">
    <location>
        <begin position="138"/>
        <end position="147"/>
    </location>
</feature>
<reference evidence="5" key="1">
    <citation type="submission" date="2020-04" db="EMBL/GenBank/DDBJ databases">
        <title>Analysis of mating type loci in Filobasidium floriforme.</title>
        <authorList>
            <person name="Nowrousian M."/>
        </authorList>
    </citation>
    <scope>NUCLEOTIDE SEQUENCE</scope>
    <source>
        <strain evidence="5">CBS 6242</strain>
    </source>
</reference>
<evidence type="ECO:0000256" key="1">
    <source>
        <dbReference type="ARBA" id="ARBA00022723"/>
    </source>
</evidence>
<evidence type="ECO:0000259" key="4">
    <source>
        <dbReference type="PROSITE" id="PS50048"/>
    </source>
</evidence>
<evidence type="ECO:0000256" key="2">
    <source>
        <dbReference type="ARBA" id="ARBA00023242"/>
    </source>
</evidence>
<evidence type="ECO:0000313" key="5">
    <source>
        <dbReference type="EMBL" id="KAG7548904.1"/>
    </source>
</evidence>
<dbReference type="SUPFAM" id="SSF57701">
    <property type="entry name" value="Zn2/Cys6 DNA-binding domain"/>
    <property type="match status" value="1"/>
</dbReference>
<dbReference type="AlphaFoldDB" id="A0A8K0JL49"/>
<dbReference type="GO" id="GO:0003677">
    <property type="term" value="F:DNA binding"/>
    <property type="evidence" value="ECO:0007669"/>
    <property type="project" value="InterPro"/>
</dbReference>
<keyword evidence="6" id="KW-1185">Reference proteome</keyword>
<dbReference type="GO" id="GO:0008270">
    <property type="term" value="F:zinc ion binding"/>
    <property type="evidence" value="ECO:0007669"/>
    <property type="project" value="InterPro"/>
</dbReference>
<dbReference type="GO" id="GO:0000981">
    <property type="term" value="F:DNA-binding transcription factor activity, RNA polymerase II-specific"/>
    <property type="evidence" value="ECO:0007669"/>
    <property type="project" value="InterPro"/>
</dbReference>
<dbReference type="InterPro" id="IPR001138">
    <property type="entry name" value="Zn2Cys6_DnaBD"/>
</dbReference>
<gene>
    <name evidence="5" type="ORF">FFLO_03196</name>
</gene>
<protein>
    <recommendedName>
        <fullName evidence="4">Zn(2)-C6 fungal-type domain-containing protein</fullName>
    </recommendedName>
</protein>
<evidence type="ECO:0000256" key="3">
    <source>
        <dbReference type="SAM" id="MobiDB-lite"/>
    </source>
</evidence>
<dbReference type="Pfam" id="PF04082">
    <property type="entry name" value="Fungal_trans"/>
    <property type="match status" value="1"/>
</dbReference>
<keyword evidence="1" id="KW-0479">Metal-binding</keyword>
<dbReference type="InterPro" id="IPR050987">
    <property type="entry name" value="AtrR-like"/>
</dbReference>
<dbReference type="SMART" id="SM00906">
    <property type="entry name" value="Fungal_trans"/>
    <property type="match status" value="1"/>
</dbReference>
<dbReference type="PROSITE" id="PS50048">
    <property type="entry name" value="ZN2_CY6_FUNGAL_2"/>
    <property type="match status" value="1"/>
</dbReference>
<sequence>MSYPGSSNEAISSPSHTNLAKKRKRERACDHCRRLQARCDGSLFSENDSCSNCRAHGVQCTYIQASERRGPPAGYIDALEFQVNRLEAAFRENHTEDQLFRLTGPRLNRDDFDQVWFNQQLKDLNIQRVPPLKRTRKPKQESSRDDGTSYQPKEQYQTGNTGYTGNTGDYRTEYDTKDLGRLPTDPARNSIGRNEPMASRYFGRSSGVDMLHWMQQQKATALQELPPTGLGKFQPPTYTAQWEKETLADPQTSPIDYAIWPHEDLAEQLIKAYFDFENLTVPILNRILFKRDYWALRWRHDRGFARVCLAVFALGASRVDDPEVYWPRQTPADSQVSIRHSSGWKYIHSVISTSTTGTNPVTLEQLQADALLTAFLVQRKNYSEAWLYAGAGIRSCIDIGLHVTAGLERFNDRTLLELYKRALWCLVYFDRSCSQVMGRPMAIPLEALDDGKFNLPSDIDDEFWDTGNIATDFQQPSDKPSKLAFFLNLLKVQKHAMIAIDSGRCNPNSGNERVGHSSSAARTFDLALQSWRNHDLPQHLRWSGKHSDIGFLIQSGVLEGIASQFQVFLHRPLLPIDLRQPDPQGIESARICDEAARTSCRIARTLANRHALHHALAMPIFASAIMRLFFFYASPASPSDAPEQAQITAQSDIQTCLQALDEISLGRGARIKDILLDLFTISQPSWPVKQGQSSGSRNRTGIEASSGAYEASSIRLNGASASVPTHESPPEMNFATFQTGFPVEQFGQSFEPLHQFWNAAPSGFDLNEWSSFLSMNYFDNQEPYGT</sequence>
<dbReference type="InterPro" id="IPR036864">
    <property type="entry name" value="Zn2-C6_fun-type_DNA-bd_sf"/>
</dbReference>
<dbReference type="GO" id="GO:0006351">
    <property type="term" value="P:DNA-templated transcription"/>
    <property type="evidence" value="ECO:0007669"/>
    <property type="project" value="InterPro"/>
</dbReference>
<dbReference type="Gene3D" id="4.10.240.10">
    <property type="entry name" value="Zn(2)-C6 fungal-type DNA-binding domain"/>
    <property type="match status" value="1"/>
</dbReference>
<name>A0A8K0JL49_9TREE</name>
<feature type="region of interest" description="Disordered" evidence="3">
    <location>
        <begin position="127"/>
        <end position="198"/>
    </location>
</feature>
<dbReference type="PROSITE" id="PS00463">
    <property type="entry name" value="ZN2_CY6_FUNGAL_1"/>
    <property type="match status" value="1"/>
</dbReference>
<feature type="compositionally biased region" description="Polar residues" evidence="3">
    <location>
        <begin position="1"/>
        <end position="18"/>
    </location>
</feature>
<feature type="compositionally biased region" description="Low complexity" evidence="3">
    <location>
        <begin position="155"/>
        <end position="168"/>
    </location>
</feature>
<organism evidence="5 6">
    <name type="scientific">Filobasidium floriforme</name>
    <dbReference type="NCBI Taxonomy" id="5210"/>
    <lineage>
        <taxon>Eukaryota</taxon>
        <taxon>Fungi</taxon>
        <taxon>Dikarya</taxon>
        <taxon>Basidiomycota</taxon>
        <taxon>Agaricomycotina</taxon>
        <taxon>Tremellomycetes</taxon>
        <taxon>Filobasidiales</taxon>
        <taxon>Filobasidiaceae</taxon>
        <taxon>Filobasidium</taxon>
    </lineage>
</organism>
<dbReference type="Proteomes" id="UP000812966">
    <property type="component" value="Unassembled WGS sequence"/>
</dbReference>
<dbReference type="InterPro" id="IPR007219">
    <property type="entry name" value="XnlR_reg_dom"/>
</dbReference>